<sequence>MDLLCRFDELFQVPVLYQLFQERLICPAVLDSMPNILVVSTLHILVSGGRITQHLGWPFEEGFPLDFVKQFVDGFFEHKVNSFERTLRRRYQSFPRKGILFLFPLWGEIPSFAPHHLVLDSRILVDPGHQFSYITQRLLGQGSIEFDVPRETEPKRGYCHDLGTSLYLIYLLLVTSFILAKSLSLFSSQGQQ</sequence>
<comment type="caution">
    <text evidence="2">The sequence shown here is derived from an EMBL/GenBank/DDBJ whole genome shotgun (WGS) entry which is preliminary data.</text>
</comment>
<keyword evidence="1" id="KW-0472">Membrane</keyword>
<feature type="transmembrane region" description="Helical" evidence="1">
    <location>
        <begin position="167"/>
        <end position="186"/>
    </location>
</feature>
<evidence type="ECO:0000313" key="3">
    <source>
        <dbReference type="Proteomes" id="UP001642360"/>
    </source>
</evidence>
<protein>
    <submittedName>
        <fullName evidence="2">Uncharacterized protein</fullName>
    </submittedName>
</protein>
<name>A0ABC8U696_9AQUA</name>
<proteinExistence type="predicted"/>
<dbReference type="Proteomes" id="UP001642360">
    <property type="component" value="Unassembled WGS sequence"/>
</dbReference>
<keyword evidence="1" id="KW-0812">Transmembrane</keyword>
<dbReference type="AlphaFoldDB" id="A0ABC8U696"/>
<keyword evidence="3" id="KW-1185">Reference proteome</keyword>
<evidence type="ECO:0000256" key="1">
    <source>
        <dbReference type="SAM" id="Phobius"/>
    </source>
</evidence>
<dbReference type="EMBL" id="CAUOFW020007013">
    <property type="protein sequence ID" value="CAK9177263.1"/>
    <property type="molecule type" value="Genomic_DNA"/>
</dbReference>
<reference evidence="2 3" key="1">
    <citation type="submission" date="2024-02" db="EMBL/GenBank/DDBJ databases">
        <authorList>
            <person name="Vignale AGUSTIN F."/>
            <person name="Sosa J E."/>
            <person name="Modenutti C."/>
        </authorList>
    </citation>
    <scope>NUCLEOTIDE SEQUENCE [LARGE SCALE GENOMIC DNA]</scope>
</reference>
<gene>
    <name evidence="2" type="ORF">ILEXP_LOCUS47143</name>
</gene>
<accession>A0ABC8U696</accession>
<organism evidence="2 3">
    <name type="scientific">Ilex paraguariensis</name>
    <name type="common">yerba mate</name>
    <dbReference type="NCBI Taxonomy" id="185542"/>
    <lineage>
        <taxon>Eukaryota</taxon>
        <taxon>Viridiplantae</taxon>
        <taxon>Streptophyta</taxon>
        <taxon>Embryophyta</taxon>
        <taxon>Tracheophyta</taxon>
        <taxon>Spermatophyta</taxon>
        <taxon>Magnoliopsida</taxon>
        <taxon>eudicotyledons</taxon>
        <taxon>Gunneridae</taxon>
        <taxon>Pentapetalae</taxon>
        <taxon>asterids</taxon>
        <taxon>campanulids</taxon>
        <taxon>Aquifoliales</taxon>
        <taxon>Aquifoliaceae</taxon>
        <taxon>Ilex</taxon>
    </lineage>
</organism>
<keyword evidence="1" id="KW-1133">Transmembrane helix</keyword>
<evidence type="ECO:0000313" key="2">
    <source>
        <dbReference type="EMBL" id="CAK9177263.1"/>
    </source>
</evidence>